<name>A0A1H3YJQ4_9ACTO</name>
<accession>A0A1H3YJQ4</accession>
<evidence type="ECO:0000256" key="3">
    <source>
        <dbReference type="ARBA" id="ARBA00022729"/>
    </source>
</evidence>
<feature type="compositionally biased region" description="Low complexity" evidence="4">
    <location>
        <begin position="325"/>
        <end position="334"/>
    </location>
</feature>
<dbReference type="Gene3D" id="3.10.105.10">
    <property type="entry name" value="Dipeptide-binding Protein, Domain 3"/>
    <property type="match status" value="1"/>
</dbReference>
<evidence type="ECO:0000313" key="7">
    <source>
        <dbReference type="Proteomes" id="UP000199288"/>
    </source>
</evidence>
<dbReference type="Proteomes" id="UP000199288">
    <property type="component" value="Unassembled WGS sequence"/>
</dbReference>
<evidence type="ECO:0000256" key="2">
    <source>
        <dbReference type="ARBA" id="ARBA00022448"/>
    </source>
</evidence>
<keyword evidence="3" id="KW-0732">Signal</keyword>
<dbReference type="InterPro" id="IPR000914">
    <property type="entry name" value="SBP_5_dom"/>
</dbReference>
<keyword evidence="7" id="KW-1185">Reference proteome</keyword>
<feature type="region of interest" description="Disordered" evidence="4">
    <location>
        <begin position="314"/>
        <end position="484"/>
    </location>
</feature>
<dbReference type="GO" id="GO:0015833">
    <property type="term" value="P:peptide transport"/>
    <property type="evidence" value="ECO:0007669"/>
    <property type="project" value="TreeGrafter"/>
</dbReference>
<dbReference type="AlphaFoldDB" id="A0A1H3YJQ4"/>
<dbReference type="GO" id="GO:1904680">
    <property type="term" value="F:peptide transmembrane transporter activity"/>
    <property type="evidence" value="ECO:0007669"/>
    <property type="project" value="TreeGrafter"/>
</dbReference>
<dbReference type="InterPro" id="IPR039424">
    <property type="entry name" value="SBP_5"/>
</dbReference>
<feature type="compositionally biased region" description="Low complexity" evidence="4">
    <location>
        <begin position="417"/>
        <end position="438"/>
    </location>
</feature>
<sequence>MSGDSNDESNGRDGSPQLAEACGHPHCCGRHRGHTLSLRRRQGWISTTSPAAGGSGNGGGEGGSINAGISYELGTNGYDPMMTTAALTVAANWHTMEGLFEIMPTEDRTCYAALSKDSEPVKVDEITYEVTLRDGAKFHNGEDVTAEDVVFSFERVLDPANQSLYAGFIPFLDSVQAKDDKTVTLKLKYPFSLVKERLANVKIVPKAAAQDKEAFDANPVGTGPYKMTDNGSASAQVVFEKFPDYTGPKPAKADKMVWQILPDASTRTNAIESKSVQAIDSVPYLSIDQVKGSANVESVQGFGLLFIMFNNGDNSPMKDQKNRQAASTSRRPSRTPAPAPTRVPLSSRSTRRCGSAASRKPSPTPSSQSTTSFRALRSWRTVPRSPTPRQPRMRAPTSSERRSPATPPAMSTRGRRPTVPTSTSSARSSTLSPRPSSSKGGCIARRTSPAFSSLASTPRAWERPSLTRRRSPAGSPKPPETSAP</sequence>
<dbReference type="SUPFAM" id="SSF53850">
    <property type="entry name" value="Periplasmic binding protein-like II"/>
    <property type="match status" value="1"/>
</dbReference>
<dbReference type="Gene3D" id="3.40.190.10">
    <property type="entry name" value="Periplasmic binding protein-like II"/>
    <property type="match status" value="1"/>
</dbReference>
<organism evidence="6 7">
    <name type="scientific">Bowdeniella nasicola</name>
    <dbReference type="NCBI Taxonomy" id="208480"/>
    <lineage>
        <taxon>Bacteria</taxon>
        <taxon>Bacillati</taxon>
        <taxon>Actinomycetota</taxon>
        <taxon>Actinomycetes</taxon>
        <taxon>Actinomycetales</taxon>
        <taxon>Actinomycetaceae</taxon>
        <taxon>Bowdeniella</taxon>
    </lineage>
</organism>
<dbReference type="Gene3D" id="3.90.76.10">
    <property type="entry name" value="Dipeptide-binding Protein, Domain 1"/>
    <property type="match status" value="1"/>
</dbReference>
<feature type="domain" description="Solute-binding protein family 5" evidence="5">
    <location>
        <begin position="121"/>
        <end position="327"/>
    </location>
</feature>
<keyword evidence="2" id="KW-0813">Transport</keyword>
<evidence type="ECO:0000256" key="1">
    <source>
        <dbReference type="ARBA" id="ARBA00005695"/>
    </source>
</evidence>
<dbReference type="Pfam" id="PF00496">
    <property type="entry name" value="SBP_bac_5"/>
    <property type="match status" value="1"/>
</dbReference>
<protein>
    <submittedName>
        <fullName evidence="6">Extracellular solute-binding protein, family 5 Middle</fullName>
    </submittedName>
</protein>
<proteinExistence type="inferred from homology"/>
<dbReference type="EMBL" id="FNQV01000005">
    <property type="protein sequence ID" value="SEA11800.1"/>
    <property type="molecule type" value="Genomic_DNA"/>
</dbReference>
<evidence type="ECO:0000313" key="6">
    <source>
        <dbReference type="EMBL" id="SEA11800.1"/>
    </source>
</evidence>
<dbReference type="PANTHER" id="PTHR30290:SF9">
    <property type="entry name" value="OLIGOPEPTIDE-BINDING PROTEIN APPA"/>
    <property type="match status" value="1"/>
</dbReference>
<evidence type="ECO:0000256" key="4">
    <source>
        <dbReference type="SAM" id="MobiDB-lite"/>
    </source>
</evidence>
<comment type="similarity">
    <text evidence="1">Belongs to the bacterial solute-binding protein 5 family.</text>
</comment>
<gene>
    <name evidence="6" type="ORF">SAMN02910418_00911</name>
</gene>
<evidence type="ECO:0000259" key="5">
    <source>
        <dbReference type="Pfam" id="PF00496"/>
    </source>
</evidence>
<reference evidence="7" key="1">
    <citation type="submission" date="2016-10" db="EMBL/GenBank/DDBJ databases">
        <authorList>
            <person name="Varghese N."/>
            <person name="Submissions S."/>
        </authorList>
    </citation>
    <scope>NUCLEOTIDE SEQUENCE [LARGE SCALE GENOMIC DNA]</scope>
    <source>
        <strain evidence="7">KPR-1</strain>
    </source>
</reference>
<dbReference type="CDD" id="cd00995">
    <property type="entry name" value="PBP2_NikA_DppA_OppA_like"/>
    <property type="match status" value="1"/>
</dbReference>
<dbReference type="PANTHER" id="PTHR30290">
    <property type="entry name" value="PERIPLASMIC BINDING COMPONENT OF ABC TRANSPORTER"/>
    <property type="match status" value="1"/>
</dbReference>
<feature type="compositionally biased region" description="Pro residues" evidence="4">
    <location>
        <begin position="475"/>
        <end position="484"/>
    </location>
</feature>